<sequence>MRALLVLKDPEDNEKYEQIFLTDEGVWNFLKDEINEFDNVCTSKQLAKWIASSRNWRQLDIRRLNNVCPRGRNLYLLKSQYRTQPNMMLKLGKNSQTSKFIELLECDGTMEGRIFQRTKTEEFDSLLFIICLSLKYTVNGKWTNNFCPAFDGNLLGIVNIIFFFVGEFPKVVEGHDPAIT</sequence>
<dbReference type="VEuPathDB" id="FungiDB:PHYBLDRAFT_78137"/>
<protein>
    <submittedName>
        <fullName evidence="1">Uncharacterized protein</fullName>
    </submittedName>
</protein>
<name>A0A167MAX0_PHYB8</name>
<dbReference type="RefSeq" id="XP_018290354.1">
    <property type="nucleotide sequence ID" value="XM_018443333.1"/>
</dbReference>
<dbReference type="InParanoid" id="A0A167MAX0"/>
<keyword evidence="2" id="KW-1185">Reference proteome</keyword>
<reference evidence="2" key="1">
    <citation type="submission" date="2015-06" db="EMBL/GenBank/DDBJ databases">
        <title>Expansion of signal transduction pathways in fungi by whole-genome duplication.</title>
        <authorList>
            <consortium name="DOE Joint Genome Institute"/>
            <person name="Corrochano L.M."/>
            <person name="Kuo A."/>
            <person name="Marcet-Houben M."/>
            <person name="Polaino S."/>
            <person name="Salamov A."/>
            <person name="Villalobos J.M."/>
            <person name="Alvarez M.I."/>
            <person name="Avalos J."/>
            <person name="Benito E.P."/>
            <person name="Benoit I."/>
            <person name="Burger G."/>
            <person name="Camino L.P."/>
            <person name="Canovas D."/>
            <person name="Cerda-Olmedo E."/>
            <person name="Cheng J.-F."/>
            <person name="Dominguez A."/>
            <person name="Elias M."/>
            <person name="Eslava A.P."/>
            <person name="Glaser F."/>
            <person name="Grimwood J."/>
            <person name="Gutierrez G."/>
            <person name="Heitman J."/>
            <person name="Henrissat B."/>
            <person name="Iturriaga E.A."/>
            <person name="Lang B.F."/>
            <person name="Lavin J.L."/>
            <person name="Lee S."/>
            <person name="Li W."/>
            <person name="Lindquist E."/>
            <person name="Lopez-Garcia S."/>
            <person name="Luque E.M."/>
            <person name="Marcos A.T."/>
            <person name="Martin J."/>
            <person name="McCluskey K."/>
            <person name="Medina H.R."/>
            <person name="Miralles-Duran A."/>
            <person name="Miyazaki A."/>
            <person name="Munoz-Torres E."/>
            <person name="Oguiza J.A."/>
            <person name="Ohm R."/>
            <person name="Olmedo M."/>
            <person name="Orejas M."/>
            <person name="Ortiz-Castellanos L."/>
            <person name="Pisabarro A.G."/>
            <person name="Rodriguez-Romero J."/>
            <person name="Ruiz-Herrera J."/>
            <person name="Ruiz-Vazquez R."/>
            <person name="Sanz C."/>
            <person name="Schackwitz W."/>
            <person name="Schmutz J."/>
            <person name="Shahriari M."/>
            <person name="Shelest E."/>
            <person name="Silva-Franco F."/>
            <person name="Soanes D."/>
            <person name="Syed K."/>
            <person name="Tagua V.G."/>
            <person name="Talbot N.J."/>
            <person name="Thon M."/>
            <person name="De vries R.P."/>
            <person name="Wiebenga A."/>
            <person name="Yadav J.S."/>
            <person name="Braun E.L."/>
            <person name="Baker S."/>
            <person name="Garre V."/>
            <person name="Horwitz B."/>
            <person name="Torres-Martinez S."/>
            <person name="Idnurm A."/>
            <person name="Herrera-Estrella A."/>
            <person name="Gabaldon T."/>
            <person name="Grigoriev I.V."/>
        </authorList>
    </citation>
    <scope>NUCLEOTIDE SEQUENCE [LARGE SCALE GENOMIC DNA]</scope>
    <source>
        <strain evidence="2">NRRL 1555(-)</strain>
    </source>
</reference>
<gene>
    <name evidence="1" type="ORF">PHYBLDRAFT_78137</name>
</gene>
<dbReference type="AlphaFoldDB" id="A0A167MAX0"/>
<dbReference type="EMBL" id="KV440983">
    <property type="protein sequence ID" value="OAD72314.1"/>
    <property type="molecule type" value="Genomic_DNA"/>
</dbReference>
<proteinExistence type="predicted"/>
<evidence type="ECO:0000313" key="2">
    <source>
        <dbReference type="Proteomes" id="UP000077315"/>
    </source>
</evidence>
<dbReference type="Proteomes" id="UP000077315">
    <property type="component" value="Unassembled WGS sequence"/>
</dbReference>
<evidence type="ECO:0000313" key="1">
    <source>
        <dbReference type="EMBL" id="OAD72314.1"/>
    </source>
</evidence>
<dbReference type="OrthoDB" id="2272203at2759"/>
<accession>A0A167MAX0</accession>
<organism evidence="1 2">
    <name type="scientific">Phycomyces blakesleeanus (strain ATCC 8743b / DSM 1359 / FGSC 10004 / NBRC 33097 / NRRL 1555)</name>
    <dbReference type="NCBI Taxonomy" id="763407"/>
    <lineage>
        <taxon>Eukaryota</taxon>
        <taxon>Fungi</taxon>
        <taxon>Fungi incertae sedis</taxon>
        <taxon>Mucoromycota</taxon>
        <taxon>Mucoromycotina</taxon>
        <taxon>Mucoromycetes</taxon>
        <taxon>Mucorales</taxon>
        <taxon>Phycomycetaceae</taxon>
        <taxon>Phycomyces</taxon>
    </lineage>
</organism>
<dbReference type="GeneID" id="29004238"/>